<protein>
    <submittedName>
        <fullName evidence="1">Uncharacterized protein</fullName>
    </submittedName>
</protein>
<evidence type="ECO:0000313" key="1">
    <source>
        <dbReference type="EMBL" id="GEM46688.1"/>
    </source>
</evidence>
<dbReference type="EMBL" id="BJXB01000009">
    <property type="protein sequence ID" value="GEM46688.1"/>
    <property type="molecule type" value="Genomic_DNA"/>
</dbReference>
<gene>
    <name evidence="1" type="ORF">DC3_23230</name>
</gene>
<name>A0A511N2J5_DEIC1</name>
<evidence type="ECO:0000313" key="2">
    <source>
        <dbReference type="Proteomes" id="UP000321306"/>
    </source>
</evidence>
<dbReference type="Proteomes" id="UP000321306">
    <property type="component" value="Unassembled WGS sequence"/>
</dbReference>
<accession>A0A511N2J5</accession>
<dbReference type="AlphaFoldDB" id="A0A511N2J5"/>
<organism evidence="1 2">
    <name type="scientific">Deinococcus cellulosilyticus (strain DSM 18568 / NBRC 106333 / KACC 11606 / 5516J-15)</name>
    <dbReference type="NCBI Taxonomy" id="1223518"/>
    <lineage>
        <taxon>Bacteria</taxon>
        <taxon>Thermotogati</taxon>
        <taxon>Deinococcota</taxon>
        <taxon>Deinococci</taxon>
        <taxon>Deinococcales</taxon>
        <taxon>Deinococcaceae</taxon>
        <taxon>Deinococcus</taxon>
    </lineage>
</organism>
<reference evidence="1 2" key="1">
    <citation type="submission" date="2019-07" db="EMBL/GenBank/DDBJ databases">
        <title>Whole genome shotgun sequence of Deinococcus cellulosilyticus NBRC 106333.</title>
        <authorList>
            <person name="Hosoyama A."/>
            <person name="Uohara A."/>
            <person name="Ohji S."/>
            <person name="Ichikawa N."/>
        </authorList>
    </citation>
    <scope>NUCLEOTIDE SEQUENCE [LARGE SCALE GENOMIC DNA]</scope>
    <source>
        <strain evidence="1 2">NBRC 106333</strain>
    </source>
</reference>
<keyword evidence="2" id="KW-1185">Reference proteome</keyword>
<proteinExistence type="predicted"/>
<sequence>MLQGLHQVMLVPDVHGGGEAAFAAISHGELFEGVGWEGHTGVLLEFLPALSRHRHLEAFQQVVDGDVVVFHLKQGQVRVHGCLNVIVPQHLRGRV</sequence>
<comment type="caution">
    <text evidence="1">The sequence shown here is derived from an EMBL/GenBank/DDBJ whole genome shotgun (WGS) entry which is preliminary data.</text>
</comment>